<sequence>MRGQGYDGASRSRRGSRLASEPSSRDMYTHCKAHCLYLAIIHASDSMQAKNMMATVQTISLAFDYSAKRLLRFQENL</sequence>
<evidence type="ECO:0000313" key="2">
    <source>
        <dbReference type="EMBL" id="KAH3863352.1"/>
    </source>
</evidence>
<reference evidence="2" key="1">
    <citation type="journal article" date="2019" name="bioRxiv">
        <title>The Genome of the Zebra Mussel, Dreissena polymorpha: A Resource for Invasive Species Research.</title>
        <authorList>
            <person name="McCartney M.A."/>
            <person name="Auch B."/>
            <person name="Kono T."/>
            <person name="Mallez S."/>
            <person name="Zhang Y."/>
            <person name="Obille A."/>
            <person name="Becker A."/>
            <person name="Abrahante J.E."/>
            <person name="Garbe J."/>
            <person name="Badalamenti J.P."/>
            <person name="Herman A."/>
            <person name="Mangelson H."/>
            <person name="Liachko I."/>
            <person name="Sullivan S."/>
            <person name="Sone E.D."/>
            <person name="Koren S."/>
            <person name="Silverstein K.A.T."/>
            <person name="Beckman K.B."/>
            <person name="Gohl D.M."/>
        </authorList>
    </citation>
    <scope>NUCLEOTIDE SEQUENCE</scope>
    <source>
        <strain evidence="2">Duluth1</strain>
        <tissue evidence="2">Whole animal</tissue>
    </source>
</reference>
<accession>A0A9D4LT80</accession>
<gene>
    <name evidence="2" type="ORF">DPMN_026337</name>
</gene>
<keyword evidence="3" id="KW-1185">Reference proteome</keyword>
<proteinExistence type="predicted"/>
<dbReference type="AlphaFoldDB" id="A0A9D4LT80"/>
<name>A0A9D4LT80_DREPO</name>
<dbReference type="EMBL" id="JAIWYP010000002">
    <property type="protein sequence ID" value="KAH3863352.1"/>
    <property type="molecule type" value="Genomic_DNA"/>
</dbReference>
<organism evidence="2 3">
    <name type="scientific">Dreissena polymorpha</name>
    <name type="common">Zebra mussel</name>
    <name type="synonym">Mytilus polymorpha</name>
    <dbReference type="NCBI Taxonomy" id="45954"/>
    <lineage>
        <taxon>Eukaryota</taxon>
        <taxon>Metazoa</taxon>
        <taxon>Spiralia</taxon>
        <taxon>Lophotrochozoa</taxon>
        <taxon>Mollusca</taxon>
        <taxon>Bivalvia</taxon>
        <taxon>Autobranchia</taxon>
        <taxon>Heteroconchia</taxon>
        <taxon>Euheterodonta</taxon>
        <taxon>Imparidentia</taxon>
        <taxon>Neoheterodontei</taxon>
        <taxon>Myida</taxon>
        <taxon>Dreissenoidea</taxon>
        <taxon>Dreissenidae</taxon>
        <taxon>Dreissena</taxon>
    </lineage>
</organism>
<comment type="caution">
    <text evidence="2">The sequence shown here is derived from an EMBL/GenBank/DDBJ whole genome shotgun (WGS) entry which is preliminary data.</text>
</comment>
<dbReference type="Proteomes" id="UP000828390">
    <property type="component" value="Unassembled WGS sequence"/>
</dbReference>
<reference evidence="2" key="2">
    <citation type="submission" date="2020-11" db="EMBL/GenBank/DDBJ databases">
        <authorList>
            <person name="McCartney M.A."/>
            <person name="Auch B."/>
            <person name="Kono T."/>
            <person name="Mallez S."/>
            <person name="Becker A."/>
            <person name="Gohl D.M."/>
            <person name="Silverstein K.A.T."/>
            <person name="Koren S."/>
            <person name="Bechman K.B."/>
            <person name="Herman A."/>
            <person name="Abrahante J.E."/>
            <person name="Garbe J."/>
        </authorList>
    </citation>
    <scope>NUCLEOTIDE SEQUENCE</scope>
    <source>
        <strain evidence="2">Duluth1</strain>
        <tissue evidence="2">Whole animal</tissue>
    </source>
</reference>
<evidence type="ECO:0000313" key="3">
    <source>
        <dbReference type="Proteomes" id="UP000828390"/>
    </source>
</evidence>
<evidence type="ECO:0000256" key="1">
    <source>
        <dbReference type="SAM" id="MobiDB-lite"/>
    </source>
</evidence>
<feature type="region of interest" description="Disordered" evidence="1">
    <location>
        <begin position="1"/>
        <end position="25"/>
    </location>
</feature>
<protein>
    <submittedName>
        <fullName evidence="2">Uncharacterized protein</fullName>
    </submittedName>
</protein>